<accession>A0ABU8JB94</accession>
<feature type="domain" description="ORC1/DEAH AAA+ ATPase" evidence="2">
    <location>
        <begin position="111"/>
        <end position="221"/>
    </location>
</feature>
<reference evidence="3 4" key="1">
    <citation type="journal article" date="2014" name="Int. J. Syst. Evol. Microbiol.">
        <title>Fulvimonas yonginensis sp. nov., isolated from greenhouse soil, and emended description of the genus Fulvimonas.</title>
        <authorList>
            <person name="Ahn J.H."/>
            <person name="Kim S.J."/>
            <person name="Weon H.Y."/>
            <person name="Hong S.B."/>
            <person name="Seok S.J."/>
            <person name="Kwon S.W."/>
        </authorList>
    </citation>
    <scope>NUCLEOTIDE SEQUENCE [LARGE SCALE GENOMIC DNA]</scope>
    <source>
        <strain evidence="3 4">KACC 16952</strain>
    </source>
</reference>
<feature type="domain" description="B transposition protein C-terminal" evidence="1">
    <location>
        <begin position="238"/>
        <end position="315"/>
    </location>
</feature>
<organism evidence="3 4">
    <name type="scientific">Fulvimonas yonginensis</name>
    <dbReference type="NCBI Taxonomy" id="1495200"/>
    <lineage>
        <taxon>Bacteria</taxon>
        <taxon>Pseudomonadati</taxon>
        <taxon>Pseudomonadota</taxon>
        <taxon>Gammaproteobacteria</taxon>
        <taxon>Lysobacterales</taxon>
        <taxon>Rhodanobacteraceae</taxon>
        <taxon>Fulvimonas</taxon>
    </lineage>
</organism>
<evidence type="ECO:0000313" key="4">
    <source>
        <dbReference type="Proteomes" id="UP001381174"/>
    </source>
</evidence>
<dbReference type="InterPro" id="IPR052026">
    <property type="entry name" value="ExeA_AAA_ATPase_DNA-bind"/>
</dbReference>
<keyword evidence="4" id="KW-1185">Reference proteome</keyword>
<gene>
    <name evidence="3" type="ORF">WAT24_06875</name>
</gene>
<name>A0ABU8JB94_9GAMM</name>
<dbReference type="InterPro" id="IPR036733">
    <property type="entry name" value="B_transposit_C_sf"/>
</dbReference>
<sequence>MSDTAAVTAIYQGDDALREQVRAAMARDKRLSQAIVSKEAGVSPTTLNQWLNGKYAGDNEGIDNKVRIWLEADQARRAAGSTMPTAPGFVTTPTAARVLGALAYAQMAGDIAVTYGGAGLGKTSACEHYRASSPNVWIATMRPSTAGVVTCLQQVCKALGLDTVGGALALSERIAKRIRDTHGLLIADEAQHLSVAALDEIRAIHDETGVGIALVGNDGVFARMAGGRNAQQLDRLYSRVGKRLNLRQSSEADIVALISAWGVDDAKCRATLIEIARRPGALRTLTKTLRLASMHASAEGRQVCCEDVRAAATELMEGGK</sequence>
<dbReference type="InterPro" id="IPR010982">
    <property type="entry name" value="Lambda_DNA-bd_dom_sf"/>
</dbReference>
<dbReference type="Gene3D" id="1.10.260.40">
    <property type="entry name" value="lambda repressor-like DNA-binding domains"/>
    <property type="match status" value="1"/>
</dbReference>
<dbReference type="InterPro" id="IPR027417">
    <property type="entry name" value="P-loop_NTPase"/>
</dbReference>
<dbReference type="Pfam" id="PF09077">
    <property type="entry name" value="Phage-MuB_C"/>
    <property type="match status" value="1"/>
</dbReference>
<dbReference type="CDD" id="cd00093">
    <property type="entry name" value="HTH_XRE"/>
    <property type="match status" value="1"/>
</dbReference>
<dbReference type="RefSeq" id="WP_336807092.1">
    <property type="nucleotide sequence ID" value="NZ_JBBBNY010000003.1"/>
</dbReference>
<evidence type="ECO:0000313" key="3">
    <source>
        <dbReference type="EMBL" id="MEI7036476.1"/>
    </source>
</evidence>
<dbReference type="SUPFAM" id="SSF47413">
    <property type="entry name" value="lambda repressor-like DNA-binding domains"/>
    <property type="match status" value="1"/>
</dbReference>
<dbReference type="Gene3D" id="1.10.1180.10">
    <property type="entry name" value="B transposition protein, C-terminal domain"/>
    <property type="match status" value="1"/>
</dbReference>
<dbReference type="PANTHER" id="PTHR35894:SF5">
    <property type="entry name" value="MU-LIKE PROPHAGE FLUMU DNA TRANSPOSITION PROTEIN B"/>
    <property type="match status" value="1"/>
</dbReference>
<evidence type="ECO:0000259" key="2">
    <source>
        <dbReference type="Pfam" id="PF13401"/>
    </source>
</evidence>
<dbReference type="PANTHER" id="PTHR35894">
    <property type="entry name" value="GENERAL SECRETION PATHWAY PROTEIN A-RELATED"/>
    <property type="match status" value="1"/>
</dbReference>
<dbReference type="Pfam" id="PF13401">
    <property type="entry name" value="AAA_22"/>
    <property type="match status" value="1"/>
</dbReference>
<dbReference type="Proteomes" id="UP001381174">
    <property type="component" value="Unassembled WGS sequence"/>
</dbReference>
<protein>
    <submittedName>
        <fullName evidence="3">AAA family ATPase</fullName>
    </submittedName>
</protein>
<dbReference type="InterPro" id="IPR001387">
    <property type="entry name" value="Cro/C1-type_HTH"/>
</dbReference>
<proteinExistence type="predicted"/>
<evidence type="ECO:0000259" key="1">
    <source>
        <dbReference type="Pfam" id="PF09077"/>
    </source>
</evidence>
<dbReference type="SUPFAM" id="SSF47681">
    <property type="entry name" value="C-terminal domain of B transposition protein"/>
    <property type="match status" value="1"/>
</dbReference>
<dbReference type="SUPFAM" id="SSF52540">
    <property type="entry name" value="P-loop containing nucleoside triphosphate hydrolases"/>
    <property type="match status" value="1"/>
</dbReference>
<comment type="caution">
    <text evidence="3">The sequence shown here is derived from an EMBL/GenBank/DDBJ whole genome shotgun (WGS) entry which is preliminary data.</text>
</comment>
<dbReference type="EMBL" id="JBBBNY010000003">
    <property type="protein sequence ID" value="MEI7036476.1"/>
    <property type="molecule type" value="Genomic_DNA"/>
</dbReference>
<dbReference type="InterPro" id="IPR009084">
    <property type="entry name" value="B_transpositn_C"/>
</dbReference>
<dbReference type="InterPro" id="IPR049945">
    <property type="entry name" value="AAA_22"/>
</dbReference>